<evidence type="ECO:0000256" key="1">
    <source>
        <dbReference type="ARBA" id="ARBA00003253"/>
    </source>
</evidence>
<dbReference type="PANTHER" id="PTHR12561">
    <property type="entry name" value="LIPOATE-PROTEIN LIGASE"/>
    <property type="match status" value="1"/>
</dbReference>
<dbReference type="Pfam" id="PF21948">
    <property type="entry name" value="LplA-B_cat"/>
    <property type="match status" value="1"/>
</dbReference>
<dbReference type="EMBL" id="ML004440">
    <property type="protein sequence ID" value="RKP31560.1"/>
    <property type="molecule type" value="Genomic_DNA"/>
</dbReference>
<dbReference type="InterPro" id="IPR004562">
    <property type="entry name" value="LipoylTrfase_LipoateP_Ligase"/>
</dbReference>
<evidence type="ECO:0000256" key="2">
    <source>
        <dbReference type="ARBA" id="ARBA00005085"/>
    </source>
</evidence>
<dbReference type="InterPro" id="IPR004143">
    <property type="entry name" value="BPL_LPL_catalytic"/>
</dbReference>
<dbReference type="GO" id="GO:0005739">
    <property type="term" value="C:mitochondrion"/>
    <property type="evidence" value="ECO:0007669"/>
    <property type="project" value="TreeGrafter"/>
</dbReference>
<evidence type="ECO:0000259" key="5">
    <source>
        <dbReference type="PROSITE" id="PS51733"/>
    </source>
</evidence>
<proteinExistence type="inferred from homology"/>
<organism evidence="6 7">
    <name type="scientific">Metschnikowia bicuspidata</name>
    <dbReference type="NCBI Taxonomy" id="27322"/>
    <lineage>
        <taxon>Eukaryota</taxon>
        <taxon>Fungi</taxon>
        <taxon>Dikarya</taxon>
        <taxon>Ascomycota</taxon>
        <taxon>Saccharomycotina</taxon>
        <taxon>Pichiomycetes</taxon>
        <taxon>Metschnikowiaceae</taxon>
        <taxon>Metschnikowia</taxon>
    </lineage>
</organism>
<comment type="similarity">
    <text evidence="3">Belongs to the LplA family.</text>
</comment>
<evidence type="ECO:0000313" key="6">
    <source>
        <dbReference type="EMBL" id="RKP31560.1"/>
    </source>
</evidence>
<comment type="function">
    <text evidence="1">Catalyzes both the ATP-dependent activation of exogenously supplied lipoate to lipoyl-AMP and the transfer of the activated lipoyl onto the lipoyl domains of lipoate-dependent enzymes.</text>
</comment>
<dbReference type="InterPro" id="IPR045864">
    <property type="entry name" value="aa-tRNA-synth_II/BPL/LPL"/>
</dbReference>
<reference evidence="7" key="1">
    <citation type="journal article" date="2018" name="Nat. Microbiol.">
        <title>Leveraging single-cell genomics to expand the fungal tree of life.</title>
        <authorList>
            <person name="Ahrendt S.R."/>
            <person name="Quandt C.A."/>
            <person name="Ciobanu D."/>
            <person name="Clum A."/>
            <person name="Salamov A."/>
            <person name="Andreopoulos B."/>
            <person name="Cheng J.F."/>
            <person name="Woyke T."/>
            <person name="Pelin A."/>
            <person name="Henrissat B."/>
            <person name="Reynolds N.K."/>
            <person name="Benny G.L."/>
            <person name="Smith M.E."/>
            <person name="James T.Y."/>
            <person name="Grigoriev I.V."/>
        </authorList>
    </citation>
    <scope>NUCLEOTIDE SEQUENCE [LARGE SCALE GENOMIC DNA]</scope>
    <source>
        <strain evidence="7">Baker2002</strain>
    </source>
</reference>
<sequence length="460" mass="51217">MYSSLAPKILRGCFPGFSKRLLLRRSHNVPFQDDLTPLDDDLFNLQDFQHYREAPDVLALKKKLGLEDSSYERKTLINTHTAPEQPRTFEDYCTAKEPVVFVLKIQNPYLNLAVEDYIYNAMAVPEKGAPNCNRLLFYVNSPCVVIGKNQNPWKEVNLPLLTNLRLPLVRRRSGGGTVVHDTGNVNYSFMTTRDKFDRFAFTRLVADAVNTVAVPEKHVIVNDRGDIVIKNGAEKVSGSAYKISRGKSYHHGTMLLNLKLSVLRQLLHRDETKFGSVHASSAVASVKSPVTNLEIDTQRFIDALTAKFQDAYGVASRTDSAKAGDIYQTDLLGLGDFVAAFTPKSSLLYVITENGPLPAEIGRTRNELIQWSWRFGATLKFLHTLENARRKVSVRIDVGPKALVTDVHVEGPRDAASAFEFLKQAIKSGRGIPYTGSLVAGYVLDDELSEWIGQAIDGTS</sequence>
<dbReference type="GO" id="GO:0009249">
    <property type="term" value="P:protein lipoylation"/>
    <property type="evidence" value="ECO:0007669"/>
    <property type="project" value="InterPro"/>
</dbReference>
<keyword evidence="7" id="KW-1185">Reference proteome</keyword>
<protein>
    <recommendedName>
        <fullName evidence="4">Putative lipoate-protein ligase A</fullName>
    </recommendedName>
</protein>
<dbReference type="GO" id="GO:0017118">
    <property type="term" value="F:lipoyltransferase activity"/>
    <property type="evidence" value="ECO:0007669"/>
    <property type="project" value="TreeGrafter"/>
</dbReference>
<dbReference type="Proteomes" id="UP000268321">
    <property type="component" value="Unassembled WGS sequence"/>
</dbReference>
<dbReference type="Gene3D" id="3.30.930.10">
    <property type="entry name" value="Bira Bifunctional Protein, Domain 2"/>
    <property type="match status" value="1"/>
</dbReference>
<gene>
    <name evidence="6" type="ORF">METBISCDRAFT_26504</name>
</gene>
<name>A0A4P9ZHU0_9ASCO</name>
<dbReference type="SUPFAM" id="SSF55681">
    <property type="entry name" value="Class II aaRS and biotin synthetases"/>
    <property type="match status" value="1"/>
</dbReference>
<evidence type="ECO:0000313" key="7">
    <source>
        <dbReference type="Proteomes" id="UP000268321"/>
    </source>
</evidence>
<feature type="domain" description="BPL/LPL catalytic" evidence="5">
    <location>
        <begin position="129"/>
        <end position="316"/>
    </location>
</feature>
<dbReference type="PANTHER" id="PTHR12561:SF3">
    <property type="entry name" value="LIPOYLTRANSFERASE 1, MITOCHONDRIAL"/>
    <property type="match status" value="1"/>
</dbReference>
<dbReference type="OrthoDB" id="201621at2759"/>
<comment type="pathway">
    <text evidence="2">Protein modification; protein lipoylation via exogenous pathway; protein N(6)-(lipoyl)lysine from lipoate: step 2/2.</text>
</comment>
<dbReference type="AlphaFoldDB" id="A0A4P9ZHU0"/>
<dbReference type="CDD" id="cd16443">
    <property type="entry name" value="LplA"/>
    <property type="match status" value="1"/>
</dbReference>
<accession>A0A4P9ZHU0</accession>
<evidence type="ECO:0000256" key="3">
    <source>
        <dbReference type="ARBA" id="ARBA00008242"/>
    </source>
</evidence>
<dbReference type="UniPathway" id="UPA00537">
    <property type="reaction ID" value="UER00595"/>
</dbReference>
<dbReference type="PROSITE" id="PS51733">
    <property type="entry name" value="BPL_LPL_CATALYTIC"/>
    <property type="match status" value="1"/>
</dbReference>
<evidence type="ECO:0000256" key="4">
    <source>
        <dbReference type="ARBA" id="ARBA00015925"/>
    </source>
</evidence>